<dbReference type="AlphaFoldDB" id="A0A8J5VTI3"/>
<gene>
    <name evidence="2" type="ORF">GUJ93_ZPchr0002g24925</name>
</gene>
<comment type="caution">
    <text evidence="2">The sequence shown here is derived from an EMBL/GenBank/DDBJ whole genome shotgun (WGS) entry which is preliminary data.</text>
</comment>
<protein>
    <submittedName>
        <fullName evidence="2">Uncharacterized protein</fullName>
    </submittedName>
</protein>
<dbReference type="Proteomes" id="UP000729402">
    <property type="component" value="Unassembled WGS sequence"/>
</dbReference>
<evidence type="ECO:0000313" key="3">
    <source>
        <dbReference type="Proteomes" id="UP000729402"/>
    </source>
</evidence>
<proteinExistence type="predicted"/>
<evidence type="ECO:0000313" key="2">
    <source>
        <dbReference type="EMBL" id="KAG8059613.1"/>
    </source>
</evidence>
<evidence type="ECO:0000256" key="1">
    <source>
        <dbReference type="SAM" id="MobiDB-lite"/>
    </source>
</evidence>
<accession>A0A8J5VTI3</accession>
<organism evidence="2 3">
    <name type="scientific">Zizania palustris</name>
    <name type="common">Northern wild rice</name>
    <dbReference type="NCBI Taxonomy" id="103762"/>
    <lineage>
        <taxon>Eukaryota</taxon>
        <taxon>Viridiplantae</taxon>
        <taxon>Streptophyta</taxon>
        <taxon>Embryophyta</taxon>
        <taxon>Tracheophyta</taxon>
        <taxon>Spermatophyta</taxon>
        <taxon>Magnoliopsida</taxon>
        <taxon>Liliopsida</taxon>
        <taxon>Poales</taxon>
        <taxon>Poaceae</taxon>
        <taxon>BOP clade</taxon>
        <taxon>Oryzoideae</taxon>
        <taxon>Oryzeae</taxon>
        <taxon>Zizaniinae</taxon>
        <taxon>Zizania</taxon>
    </lineage>
</organism>
<feature type="region of interest" description="Disordered" evidence="1">
    <location>
        <begin position="74"/>
        <end position="98"/>
    </location>
</feature>
<reference evidence="2" key="1">
    <citation type="journal article" date="2021" name="bioRxiv">
        <title>Whole Genome Assembly and Annotation of Northern Wild Rice, Zizania palustris L., Supports a Whole Genome Duplication in the Zizania Genus.</title>
        <authorList>
            <person name="Haas M."/>
            <person name="Kono T."/>
            <person name="Macchietto M."/>
            <person name="Millas R."/>
            <person name="McGilp L."/>
            <person name="Shao M."/>
            <person name="Duquette J."/>
            <person name="Hirsch C.N."/>
            <person name="Kimball J."/>
        </authorList>
    </citation>
    <scope>NUCLEOTIDE SEQUENCE</scope>
    <source>
        <tissue evidence="2">Fresh leaf tissue</tissue>
    </source>
</reference>
<reference evidence="2" key="2">
    <citation type="submission" date="2021-02" db="EMBL/GenBank/DDBJ databases">
        <authorList>
            <person name="Kimball J.A."/>
            <person name="Haas M.W."/>
            <person name="Macchietto M."/>
            <person name="Kono T."/>
            <person name="Duquette J."/>
            <person name="Shao M."/>
        </authorList>
    </citation>
    <scope>NUCLEOTIDE SEQUENCE</scope>
    <source>
        <tissue evidence="2">Fresh leaf tissue</tissue>
    </source>
</reference>
<dbReference type="EMBL" id="JAAALK010000287">
    <property type="protein sequence ID" value="KAG8059613.1"/>
    <property type="molecule type" value="Genomic_DNA"/>
</dbReference>
<keyword evidence="3" id="KW-1185">Reference proteome</keyword>
<name>A0A8J5VTI3_ZIZPA</name>
<sequence length="172" mass="18523">MYLITSNVSSTVATAKQWHNGDRCATAVFGDQQRRRCSAINVSCYGQCAVNRSVCISLLQFIYNILRLEPQFEGQQPAHSQHSEAGGATGSSAEDTELKMPDITEAFGTQKDKDKEAYLISATCHQRRQRPNNGTTGAGVQRLCSAISGSGAVRRPATTVVGNQLAKNLIGC</sequence>